<dbReference type="PANTHER" id="PTHR46177">
    <property type="entry name" value="INTEGRASE CATALYTIC DOMAIN-CONTAINING PROTEIN"/>
    <property type="match status" value="1"/>
</dbReference>
<organism evidence="1 2">
    <name type="scientific">Puccinia sorghi</name>
    <dbReference type="NCBI Taxonomy" id="27349"/>
    <lineage>
        <taxon>Eukaryota</taxon>
        <taxon>Fungi</taxon>
        <taxon>Dikarya</taxon>
        <taxon>Basidiomycota</taxon>
        <taxon>Pucciniomycotina</taxon>
        <taxon>Pucciniomycetes</taxon>
        <taxon>Pucciniales</taxon>
        <taxon>Pucciniaceae</taxon>
        <taxon>Puccinia</taxon>
    </lineage>
</organism>
<dbReference type="PANTHER" id="PTHR46177:SF1">
    <property type="entry name" value="INTEGRASE CATALYTIC DOMAIN-CONTAINING PROTEIN"/>
    <property type="match status" value="1"/>
</dbReference>
<evidence type="ECO:0000313" key="1">
    <source>
        <dbReference type="EMBL" id="KNZ52686.1"/>
    </source>
</evidence>
<evidence type="ECO:0000313" key="2">
    <source>
        <dbReference type="Proteomes" id="UP000037035"/>
    </source>
</evidence>
<accession>A0A0L6UVV0</accession>
<dbReference type="STRING" id="27349.A0A0L6UVV0"/>
<reference evidence="1 2" key="1">
    <citation type="submission" date="2015-08" db="EMBL/GenBank/DDBJ databases">
        <title>Next Generation Sequencing and Analysis of the Genome of Puccinia sorghi L Schw, the Causal Agent of Maize Common Rust.</title>
        <authorList>
            <person name="Rochi L."/>
            <person name="Burguener G."/>
            <person name="Darino M."/>
            <person name="Turjanski A."/>
            <person name="Kreff E."/>
            <person name="Dieguez M.J."/>
            <person name="Sacco F."/>
        </authorList>
    </citation>
    <scope>NUCLEOTIDE SEQUENCE [LARGE SCALE GENOMIC DNA]</scope>
    <source>
        <strain evidence="1 2">RO10H11247</strain>
    </source>
</reference>
<name>A0A0L6UVV0_9BASI</name>
<dbReference type="EMBL" id="LAVV01008482">
    <property type="protein sequence ID" value="KNZ52686.1"/>
    <property type="molecule type" value="Genomic_DNA"/>
</dbReference>
<dbReference type="VEuPathDB" id="FungiDB:VP01_3482g5"/>
<dbReference type="Proteomes" id="UP000037035">
    <property type="component" value="Unassembled WGS sequence"/>
</dbReference>
<sequence>MNILTHTDDLDSQNLDVETFLSFMIEIHQKTKGHSFGYRKIKQILQTMFGIPFHNMAFALINKTLDPVGVYNRSKRILKQISFKKPGSNFIWSADGHEKLKKFGLMLWKFFSYFIHSHKILGIYFNVTKNDPCHIGYYYLQLVRLCGGILSSGY</sequence>
<gene>
    <name evidence="1" type="ORF">VP01_3482g5</name>
</gene>
<proteinExistence type="predicted"/>
<comment type="caution">
    <text evidence="1">The sequence shown here is derived from an EMBL/GenBank/DDBJ whole genome shotgun (WGS) entry which is preliminary data.</text>
</comment>
<protein>
    <submittedName>
        <fullName evidence="1">Uncharacterized protein</fullName>
    </submittedName>
</protein>
<dbReference type="AlphaFoldDB" id="A0A0L6UVV0"/>
<keyword evidence="2" id="KW-1185">Reference proteome</keyword>
<dbReference type="OrthoDB" id="5946233at2759"/>